<dbReference type="AlphaFoldDB" id="A0AAV1RPK7"/>
<sequence>MLRKLVFLLSKIDHSKPMPGLVMPSIYPKGTLITLNSILKILQGNISGGNQTIAISHGTPANPFNLNE</sequence>
<name>A0AAV1RPK7_9ROSI</name>
<gene>
    <name evidence="1" type="ORF">DCAF_LOCUS12507</name>
</gene>
<dbReference type="Proteomes" id="UP001314170">
    <property type="component" value="Unassembled WGS sequence"/>
</dbReference>
<keyword evidence="2" id="KW-1185">Reference proteome</keyword>
<protein>
    <recommendedName>
        <fullName evidence="3">NADH dehydrogenase subunit 4</fullName>
    </recommendedName>
</protein>
<dbReference type="EMBL" id="CAWUPB010001087">
    <property type="protein sequence ID" value="CAK7337472.1"/>
    <property type="molecule type" value="Genomic_DNA"/>
</dbReference>
<evidence type="ECO:0000313" key="1">
    <source>
        <dbReference type="EMBL" id="CAK7337472.1"/>
    </source>
</evidence>
<comment type="caution">
    <text evidence="1">The sequence shown here is derived from an EMBL/GenBank/DDBJ whole genome shotgun (WGS) entry which is preliminary data.</text>
</comment>
<proteinExistence type="predicted"/>
<reference evidence="1 2" key="1">
    <citation type="submission" date="2024-01" db="EMBL/GenBank/DDBJ databases">
        <authorList>
            <person name="Waweru B."/>
        </authorList>
    </citation>
    <scope>NUCLEOTIDE SEQUENCE [LARGE SCALE GENOMIC DNA]</scope>
</reference>
<accession>A0AAV1RPK7</accession>
<organism evidence="1 2">
    <name type="scientific">Dovyalis caffra</name>
    <dbReference type="NCBI Taxonomy" id="77055"/>
    <lineage>
        <taxon>Eukaryota</taxon>
        <taxon>Viridiplantae</taxon>
        <taxon>Streptophyta</taxon>
        <taxon>Embryophyta</taxon>
        <taxon>Tracheophyta</taxon>
        <taxon>Spermatophyta</taxon>
        <taxon>Magnoliopsida</taxon>
        <taxon>eudicotyledons</taxon>
        <taxon>Gunneridae</taxon>
        <taxon>Pentapetalae</taxon>
        <taxon>rosids</taxon>
        <taxon>fabids</taxon>
        <taxon>Malpighiales</taxon>
        <taxon>Salicaceae</taxon>
        <taxon>Flacourtieae</taxon>
        <taxon>Dovyalis</taxon>
    </lineage>
</organism>
<evidence type="ECO:0008006" key="3">
    <source>
        <dbReference type="Google" id="ProtNLM"/>
    </source>
</evidence>
<evidence type="ECO:0000313" key="2">
    <source>
        <dbReference type="Proteomes" id="UP001314170"/>
    </source>
</evidence>